<protein>
    <submittedName>
        <fullName evidence="2">Uncharacterized protein</fullName>
    </submittedName>
</protein>
<dbReference type="Proteomes" id="UP000027730">
    <property type="component" value="Unassembled WGS sequence"/>
</dbReference>
<feature type="compositionally biased region" description="Polar residues" evidence="1">
    <location>
        <begin position="55"/>
        <end position="68"/>
    </location>
</feature>
<organism evidence="2 3">
    <name type="scientific">Aureobasidium namibiae CBS 147.97</name>
    <dbReference type="NCBI Taxonomy" id="1043004"/>
    <lineage>
        <taxon>Eukaryota</taxon>
        <taxon>Fungi</taxon>
        <taxon>Dikarya</taxon>
        <taxon>Ascomycota</taxon>
        <taxon>Pezizomycotina</taxon>
        <taxon>Dothideomycetes</taxon>
        <taxon>Dothideomycetidae</taxon>
        <taxon>Dothideales</taxon>
        <taxon>Saccotheciaceae</taxon>
        <taxon>Aureobasidium</taxon>
    </lineage>
</organism>
<dbReference type="AlphaFoldDB" id="A0A074W550"/>
<accession>A0A074W550</accession>
<feature type="compositionally biased region" description="Basic and acidic residues" evidence="1">
    <location>
        <begin position="19"/>
        <end position="28"/>
    </location>
</feature>
<dbReference type="RefSeq" id="XP_013422438.1">
    <property type="nucleotide sequence ID" value="XM_013566984.1"/>
</dbReference>
<dbReference type="GeneID" id="25414396"/>
<evidence type="ECO:0000313" key="3">
    <source>
        <dbReference type="Proteomes" id="UP000027730"/>
    </source>
</evidence>
<proteinExistence type="predicted"/>
<dbReference type="EMBL" id="KL584733">
    <property type="protein sequence ID" value="KEQ68255.1"/>
    <property type="molecule type" value="Genomic_DNA"/>
</dbReference>
<evidence type="ECO:0000313" key="2">
    <source>
        <dbReference type="EMBL" id="KEQ68255.1"/>
    </source>
</evidence>
<dbReference type="OrthoDB" id="3950866at2759"/>
<sequence length="461" mass="50554">MDCFCKRLRTSDYDRLTDEEPGRLELRRARPSGQAKRSRVSANTAPSAKRLRLSRGSTTASRSTNSDVTEIDEAPCRVEQLAAPRASGHLDVDEPSHDENETCSQAVPIISPSTLTDLVNDTHSFQQSDTLAEDKAWQKVVCSIQSIVDTIEIHKDAWIRSSCTFTALAGSSERASMVTRSSDDSSEATISELADTFAQVEGDTHQRHIFKKLLAYTVITLWAGKHFISSKGVRKLRTYGSTARNIVVAADNVPSILLLAPPLWMKNHSEEKIFAKVSKLKQSAVIPPYLEKFEPLAKKLLENLERGWDVHSLTWAKSLTSLRSQRHRIKGPYLGCSSTITLINSPCIEGESPWIQPRNGGAGPTLDAVPAGESDVVLKAQSHRDKGSANFDPAVPPSLNIPRPGPWIQSQPEFPLVSSCTPRSGIEGMIHSSSDPTLGEVPGRYADGSDFVNTFVLIDMI</sequence>
<gene>
    <name evidence="2" type="ORF">M436DRAFT_68321</name>
</gene>
<dbReference type="HOGENOM" id="CLU_605461_0_0_1"/>
<feature type="region of interest" description="Disordered" evidence="1">
    <location>
        <begin position="19"/>
        <end position="75"/>
    </location>
</feature>
<reference evidence="2 3" key="1">
    <citation type="journal article" date="2014" name="BMC Genomics">
        <title>Genome sequencing of four Aureobasidium pullulans varieties: biotechnological potential, stress tolerance, and description of new species.</title>
        <authorList>
            <person name="Gostin Ar C."/>
            <person name="Ohm R.A."/>
            <person name="Kogej T."/>
            <person name="Sonjak S."/>
            <person name="Turk M."/>
            <person name="Zajc J."/>
            <person name="Zalar P."/>
            <person name="Grube M."/>
            <person name="Sun H."/>
            <person name="Han J."/>
            <person name="Sharma A."/>
            <person name="Chiniquy J."/>
            <person name="Ngan C.Y."/>
            <person name="Lipzen A."/>
            <person name="Barry K."/>
            <person name="Grigoriev I.V."/>
            <person name="Gunde-Cimerman N."/>
        </authorList>
    </citation>
    <scope>NUCLEOTIDE SEQUENCE [LARGE SCALE GENOMIC DNA]</scope>
    <source>
        <strain evidence="2 3">CBS 147.97</strain>
    </source>
</reference>
<evidence type="ECO:0000256" key="1">
    <source>
        <dbReference type="SAM" id="MobiDB-lite"/>
    </source>
</evidence>
<keyword evidence="3" id="KW-1185">Reference proteome</keyword>
<name>A0A074W550_9PEZI</name>